<comment type="caution">
    <text evidence="3">The sequence shown here is derived from an EMBL/GenBank/DDBJ whole genome shotgun (WGS) entry which is preliminary data.</text>
</comment>
<proteinExistence type="predicted"/>
<sequence>MQKEIVKQILYVVDPSKMPASRFPRTSKFRWFKSLGWALLAGAAGVAVQWIITLVVASLQQDSTLTWRPELYIPTLVGVALVALLLLRITNGRLAISDLAAGPAKLTLADKSGSYFDDYLDEIVYFFQVSKTRILVLEDMDRFDNVEVFEDLRALNVLLNHSAQLNAERLHGKTGSLWNRFLKRRPWKKVEKLNFDELENLEKIPKGFHHGPIIFVYAIRDSLLAKTVQATGDVQHDAFTRTKFFDLIVPVVPFVTEQNARGALKKELELLAGVPVNGAAEAEPGAEERARVEGRPSQGLVRRIAQYFPDQRQIRNIRNEFAMYRDRLLQPGLHPKELTPDRLLALVLYKNLEVADFELIRLGKSKLHTLLRLSQALVLENLERINLRLSHPSEEAQRDQAAALAELVLNRAKALGLFFEQAVRSYHTISYRPLTLEQLSDLDLWRRIAAGGTIPFNQGKELDRKAIESAFSVSLSFAESTAVPLAAEERKRLEADRESLESATWHRLWELPQFVLSTASDAWPEARRPEHALSFSQIVTAEVGEGLAADLIASGHLTQNFALLSAHFDGEFLGVEAQNFIQTSIEQPGRAPLAPVSGRAIKEVLEDRTALVLERSGMVNIHVLDYLLGHAPQESRRVIAQLRSWTKEDEAFIRDFFSRYGNDTNNAALGDAVAYLASLTSEVIRTIINDQSLSDDRKASLFEAALAGSRSEQFSRSVAGDEGVRLYAQQNHHRFGSLRRDTPESITAASHLVLLRTAIDDLEPLSVSARDLFVEQGLFAMTVANLNVIVGRDESTWVSLEQLKTSPAAYNSTLPRIGDYLELLEAQEPSDETPSAETPMALAEILEDLLAELGEDEELQIRAVAHNALPSIRVLDITQNAEIVQEVLLLEHCAEASISNLLARFNTSGTVTEGIATALHYEPRPKISDDTDLSAFVSSALLATETFPELLTDDVVSDLVDHLHEHIEIPAATWLTATPSVSVRLINEEWGQLDELRAIADTTIDWTVREALLEKQPAPQASEIGELVSPGDVIAFLKNEAIDVNVRAYVSGYLSPLLTSAQATQNANAIATFFNERSLSLSLDGIHALAAAGASRTRLIALLNMTEAQDAFAADPAATLRILGGKYAAIVNMAFASPKFAPTAEHHSFLSTLERLGIVRRLSTKADGMLRIRRIK</sequence>
<dbReference type="AlphaFoldDB" id="A0A2S9QLL8"/>
<feature type="domain" description="YobI-like P-loop NTPase" evidence="2">
    <location>
        <begin position="2"/>
        <end position="368"/>
    </location>
</feature>
<feature type="transmembrane region" description="Helical" evidence="1">
    <location>
        <begin position="35"/>
        <end position="59"/>
    </location>
</feature>
<reference evidence="3 4" key="1">
    <citation type="journal article" date="2017" name="New Microbes New Infect">
        <title>Genome sequence of 'Leucobacter massiliensis' sp. nov. isolated from human pharynx after travel to the 2014 Hajj.</title>
        <authorList>
            <person name="Leangapichart T."/>
            <person name="Gautret P."/>
            <person name="Nguyen T.T."/>
            <person name="Armstrong N."/>
            <person name="Rolain J.M."/>
        </authorList>
    </citation>
    <scope>NUCLEOTIDE SEQUENCE [LARGE SCALE GENOMIC DNA]</scope>
    <source>
        <strain evidence="3 4">122RC15</strain>
    </source>
</reference>
<keyword evidence="1" id="KW-0472">Membrane</keyword>
<keyword evidence="4" id="KW-1185">Reference proteome</keyword>
<evidence type="ECO:0000313" key="3">
    <source>
        <dbReference type="EMBL" id="PRI10471.1"/>
    </source>
</evidence>
<name>A0A2S9QLL8_9MICO</name>
<evidence type="ECO:0000313" key="4">
    <source>
        <dbReference type="Proteomes" id="UP000238650"/>
    </source>
</evidence>
<gene>
    <name evidence="3" type="ORF">B4915_11885</name>
</gene>
<dbReference type="Pfam" id="PF20693">
    <property type="entry name" value="YobI-ATPase"/>
    <property type="match status" value="1"/>
</dbReference>
<organism evidence="3 4">
    <name type="scientific">Leucobacter massiliensis</name>
    <dbReference type="NCBI Taxonomy" id="1686285"/>
    <lineage>
        <taxon>Bacteria</taxon>
        <taxon>Bacillati</taxon>
        <taxon>Actinomycetota</taxon>
        <taxon>Actinomycetes</taxon>
        <taxon>Micrococcales</taxon>
        <taxon>Microbacteriaceae</taxon>
        <taxon>Leucobacter</taxon>
    </lineage>
</organism>
<dbReference type="EMBL" id="MWZD01000019">
    <property type="protein sequence ID" value="PRI10471.1"/>
    <property type="molecule type" value="Genomic_DNA"/>
</dbReference>
<accession>A0A2S9QLL8</accession>
<keyword evidence="1" id="KW-0812">Transmembrane</keyword>
<evidence type="ECO:0000256" key="1">
    <source>
        <dbReference type="SAM" id="Phobius"/>
    </source>
</evidence>
<evidence type="ECO:0000259" key="2">
    <source>
        <dbReference type="Pfam" id="PF20693"/>
    </source>
</evidence>
<keyword evidence="1" id="KW-1133">Transmembrane helix</keyword>
<feature type="transmembrane region" description="Helical" evidence="1">
    <location>
        <begin position="71"/>
        <end position="89"/>
    </location>
</feature>
<protein>
    <recommendedName>
        <fullName evidence="2">YobI-like P-loop NTPase domain-containing protein</fullName>
    </recommendedName>
</protein>
<dbReference type="Proteomes" id="UP000238650">
    <property type="component" value="Unassembled WGS sequence"/>
</dbReference>
<dbReference type="OrthoDB" id="1701659at2"/>
<dbReference type="InterPro" id="IPR048428">
    <property type="entry name" value="YobI-NTPase"/>
</dbReference>